<proteinExistence type="predicted"/>
<feature type="compositionally biased region" description="Pro residues" evidence="1">
    <location>
        <begin position="587"/>
        <end position="604"/>
    </location>
</feature>
<feature type="compositionally biased region" description="Pro residues" evidence="1">
    <location>
        <begin position="612"/>
        <end position="622"/>
    </location>
</feature>
<feature type="compositionally biased region" description="Low complexity" evidence="1">
    <location>
        <begin position="202"/>
        <end position="213"/>
    </location>
</feature>
<feature type="compositionally biased region" description="Gly residues" evidence="1">
    <location>
        <begin position="306"/>
        <end position="315"/>
    </location>
</feature>
<feature type="compositionally biased region" description="Pro residues" evidence="1">
    <location>
        <begin position="776"/>
        <end position="792"/>
    </location>
</feature>
<organism evidence="2 3">
    <name type="scientific">Pseudonocardia spirodelae</name>
    <dbReference type="NCBI Taxonomy" id="3133431"/>
    <lineage>
        <taxon>Bacteria</taxon>
        <taxon>Bacillati</taxon>
        <taxon>Actinomycetota</taxon>
        <taxon>Actinomycetes</taxon>
        <taxon>Pseudonocardiales</taxon>
        <taxon>Pseudonocardiaceae</taxon>
        <taxon>Pseudonocardia</taxon>
    </lineage>
</organism>
<feature type="compositionally biased region" description="Low complexity" evidence="1">
    <location>
        <begin position="361"/>
        <end position="374"/>
    </location>
</feature>
<dbReference type="RefSeq" id="WP_340289818.1">
    <property type="nucleotide sequence ID" value="NZ_JBBJUP010000008.1"/>
</dbReference>
<feature type="compositionally biased region" description="Polar residues" evidence="1">
    <location>
        <begin position="828"/>
        <end position="837"/>
    </location>
</feature>
<evidence type="ECO:0000313" key="2">
    <source>
        <dbReference type="EMBL" id="MEJ8279702.1"/>
    </source>
</evidence>
<protein>
    <recommendedName>
        <fullName evidence="4">Basic proline-rich protein</fullName>
    </recommendedName>
</protein>
<feature type="compositionally biased region" description="Low complexity" evidence="1">
    <location>
        <begin position="674"/>
        <end position="709"/>
    </location>
</feature>
<gene>
    <name evidence="2" type="ORF">WJX68_12235</name>
</gene>
<comment type="caution">
    <text evidence="2">The sequence shown here is derived from an EMBL/GenBank/DDBJ whole genome shotgun (WGS) entry which is preliminary data.</text>
</comment>
<keyword evidence="3" id="KW-1185">Reference proteome</keyword>
<feature type="compositionally biased region" description="Basic and acidic residues" evidence="1">
    <location>
        <begin position="808"/>
        <end position="822"/>
    </location>
</feature>
<feature type="region of interest" description="Disordered" evidence="1">
    <location>
        <begin position="188"/>
        <end position="837"/>
    </location>
</feature>
<feature type="compositionally biased region" description="Low complexity" evidence="1">
    <location>
        <begin position="417"/>
        <end position="449"/>
    </location>
</feature>
<feature type="compositionally biased region" description="Low complexity" evidence="1">
    <location>
        <begin position="623"/>
        <end position="634"/>
    </location>
</feature>
<name>A0ABU8T6X9_9PSEU</name>
<sequence>MSDPTYRLLRELAGRVDDDLLATGRELVAVGEEGHALELLVAELVAARAVLPAALRAGLVAAASARRVQPDAGQCLPAAGEAAGTAHRFTAEGPPGAAEAIAAALDGVPSPGTGWTLAWRTTPAGAAPGPLPQPVLLARTGPGGAPEVLTYQAQSALARAGLVVSVEVGDGDAPDPGYHRAADDVARPLPVGTAGAGAPEDGSSAGPGTAPSSRVPSDVVPHDRTAVTEPAGTAPAATDPAPADPADHGPADHGPADPGPADPGPVDLSPTDLGPADLDPTDLDPTDDGRADPVPTDTSPTDTGPTGIGAAGAGPVGDALPGDTTAPGPGAAEREPDGPAGGAPGAELPAVEPLHPDSADADGGPAPADPVGDAPVPPGAGHGTPTGEPAAGPETPVGGLPVRRPAGDAAHGTGDLPSSTGAGPAPGAGTFDAAVPGPGGPRSPAGRRSTAPAGDADDTPHPAPRPSPPIRALREASAGDWFDAAGDRDAVATPGHGLPRDLPGDDVAPEPAAAAPPDTDGAHASAPGPAAGPEPSPAGDPGAVREPVSAPFPVTGHGHPGNGATGNGAVPHVNGAGPAPVPWTSATPPPSPVAPVPGVPPAPPAAVQRPAGRPPVGPPAAPAPDEAAWLADWASGSWTGVAPHVDPVPAAVPEPGPAPRDGADPAVRGGPGDTVPGTPRVVPAVATAVEDTPPAAGTAPGTPAHAADAVEPEQEPVAEPRTPPGVPMLPATVVPGPATGERRPRHLLVTEDDDEAEAAEDPTAPADVVVEDAPEQPGPAAPPRPRPQPRPRPSGGLADRLTPTEQELLQRLHEELAARETGGEPTPRNGTARTDRG</sequence>
<dbReference type="EMBL" id="JBBJUP010000008">
    <property type="protein sequence ID" value="MEJ8279702.1"/>
    <property type="molecule type" value="Genomic_DNA"/>
</dbReference>
<feature type="compositionally biased region" description="Low complexity" evidence="1">
    <location>
        <begin position="505"/>
        <end position="529"/>
    </location>
</feature>
<evidence type="ECO:0000313" key="3">
    <source>
        <dbReference type="Proteomes" id="UP001364211"/>
    </source>
</evidence>
<feature type="compositionally biased region" description="Low complexity" evidence="1">
    <location>
        <begin position="316"/>
        <end position="331"/>
    </location>
</feature>
<reference evidence="2 3" key="1">
    <citation type="submission" date="2024-03" db="EMBL/GenBank/DDBJ databases">
        <title>Draft genome sequence of Pseudonocardia sp. DW16-2.</title>
        <authorList>
            <person name="Duangmal K."/>
        </authorList>
    </citation>
    <scope>NUCLEOTIDE SEQUENCE [LARGE SCALE GENOMIC DNA]</scope>
    <source>
        <strain evidence="2 3">DW16-2</strain>
    </source>
</reference>
<feature type="compositionally biased region" description="Low complexity" evidence="1">
    <location>
        <begin position="230"/>
        <end position="241"/>
    </location>
</feature>
<evidence type="ECO:0008006" key="4">
    <source>
        <dbReference type="Google" id="ProtNLM"/>
    </source>
</evidence>
<evidence type="ECO:0000256" key="1">
    <source>
        <dbReference type="SAM" id="MobiDB-lite"/>
    </source>
</evidence>
<feature type="compositionally biased region" description="Low complexity" evidence="1">
    <location>
        <begin position="292"/>
        <end position="305"/>
    </location>
</feature>
<feature type="compositionally biased region" description="Basic and acidic residues" evidence="1">
    <location>
        <begin position="245"/>
        <end position="255"/>
    </location>
</feature>
<accession>A0ABU8T6X9</accession>
<dbReference type="Proteomes" id="UP001364211">
    <property type="component" value="Unassembled WGS sequence"/>
</dbReference>
<feature type="compositionally biased region" description="Acidic residues" evidence="1">
    <location>
        <begin position="750"/>
        <end position="760"/>
    </location>
</feature>